<evidence type="ECO:0000313" key="13">
    <source>
        <dbReference type="Proteomes" id="UP000553957"/>
    </source>
</evidence>
<feature type="binding site" evidence="8">
    <location>
        <position position="28"/>
    </location>
    <ligand>
        <name>[4Fe-4S] cluster</name>
        <dbReference type="ChEBI" id="CHEBI:49883"/>
        <note>4Fe-4S-S-AdoMet</note>
    </ligand>
</feature>
<dbReference type="RefSeq" id="WP_171673359.1">
    <property type="nucleotide sequence ID" value="NZ_BAAAGT010000002.1"/>
</dbReference>
<evidence type="ECO:0000313" key="11">
    <source>
        <dbReference type="EMBL" id="NOL40888.1"/>
    </source>
</evidence>
<comment type="similarity">
    <text evidence="8">Belongs to the radical SAM superfamily. PqqE family.</text>
</comment>
<dbReference type="CDD" id="cd21119">
    <property type="entry name" value="SPASM_PqqE"/>
    <property type="match status" value="1"/>
</dbReference>
<feature type="domain" description="Radical SAM core" evidence="9">
    <location>
        <begin position="10"/>
        <end position="225"/>
    </location>
</feature>
<keyword evidence="12" id="KW-1185">Reference proteome</keyword>
<keyword evidence="7 8" id="KW-0411">Iron-sulfur</keyword>
<dbReference type="EC" id="1.21.98.4" evidence="8"/>
<dbReference type="InterPro" id="IPR050377">
    <property type="entry name" value="Radical_SAM_PqqE_MftC-like"/>
</dbReference>
<dbReference type="SFLD" id="SFLDS00029">
    <property type="entry name" value="Radical_SAM"/>
    <property type="match status" value="1"/>
</dbReference>
<dbReference type="SFLD" id="SFLDF00280">
    <property type="entry name" value="coenzyme_PQQ_synthesis_protein"/>
    <property type="match status" value="1"/>
</dbReference>
<feature type="binding site" evidence="8">
    <location>
        <position position="24"/>
    </location>
    <ligand>
        <name>[4Fe-4S] cluster</name>
        <dbReference type="ChEBI" id="CHEBI:49883"/>
        <note>4Fe-4S-S-AdoMet</note>
    </ligand>
</feature>
<dbReference type="EMBL" id="JACHKF010000001">
    <property type="protein sequence ID" value="MBB6569272.1"/>
    <property type="molecule type" value="Genomic_DNA"/>
</dbReference>
<dbReference type="InterPro" id="IPR007197">
    <property type="entry name" value="rSAM"/>
</dbReference>
<dbReference type="GO" id="GO:1904047">
    <property type="term" value="F:S-adenosyl-L-methionine binding"/>
    <property type="evidence" value="ECO:0007669"/>
    <property type="project" value="UniProtKB-UniRule"/>
</dbReference>
<organism evidence="11 12">
    <name type="scientific">Kribbella sandramycini</name>
    <dbReference type="NCBI Taxonomy" id="60450"/>
    <lineage>
        <taxon>Bacteria</taxon>
        <taxon>Bacillati</taxon>
        <taxon>Actinomycetota</taxon>
        <taxon>Actinomycetes</taxon>
        <taxon>Propionibacteriales</taxon>
        <taxon>Kribbellaceae</taxon>
        <taxon>Kribbella</taxon>
    </lineage>
</organism>
<dbReference type="InterPro" id="IPR017200">
    <property type="entry name" value="PqqE-like"/>
</dbReference>
<evidence type="ECO:0000313" key="12">
    <source>
        <dbReference type="Proteomes" id="UP000534306"/>
    </source>
</evidence>
<dbReference type="SFLD" id="SFLDG01386">
    <property type="entry name" value="main_SPASM_domain-containing"/>
    <property type="match status" value="1"/>
</dbReference>
<dbReference type="InterPro" id="IPR006638">
    <property type="entry name" value="Elp3/MiaA/NifB-like_rSAM"/>
</dbReference>
<evidence type="ECO:0000256" key="3">
    <source>
        <dbReference type="ARBA" id="ARBA00022723"/>
    </source>
</evidence>
<comment type="caution">
    <text evidence="11">The sequence shown here is derived from an EMBL/GenBank/DDBJ whole genome shotgun (WGS) entry which is preliminary data.</text>
</comment>
<evidence type="ECO:0000256" key="8">
    <source>
        <dbReference type="HAMAP-Rule" id="MF_00660"/>
    </source>
</evidence>
<dbReference type="Proteomes" id="UP000534306">
    <property type="component" value="Unassembled WGS sequence"/>
</dbReference>
<keyword evidence="6 8" id="KW-0408">Iron</keyword>
<dbReference type="NCBIfam" id="TIGR04085">
    <property type="entry name" value="rSAM_more_4Fe4S"/>
    <property type="match status" value="1"/>
</dbReference>
<keyword evidence="5 8" id="KW-0560">Oxidoreductase</keyword>
<gene>
    <name evidence="8 11" type="primary">pqqE</name>
    <name evidence="10" type="ORF">HNR71_004909</name>
    <name evidence="11" type="ORF">HPO96_11580</name>
</gene>
<proteinExistence type="inferred from homology"/>
<evidence type="ECO:0000256" key="4">
    <source>
        <dbReference type="ARBA" id="ARBA00022905"/>
    </source>
</evidence>
<evidence type="ECO:0000313" key="10">
    <source>
        <dbReference type="EMBL" id="MBB6569272.1"/>
    </source>
</evidence>
<dbReference type="SFLD" id="SFLDG01067">
    <property type="entry name" value="SPASM/twitch_domain_containing"/>
    <property type="match status" value="1"/>
</dbReference>
<sequence length="363" mass="39878">MELTENKYGAAPPLSLTAEVTHRCPLHCPYCSNPLELLGREDELSTDDWRDVLTQARELGVLQVHFSGGEPLGRRDLAELIEHTAGLGAYVNLVTSGLGLTERRLESLVDAGLNHVQLSVQGADAAVGDLIAGARAHQHKITAAELVRRAGLPLSVNVVLHRANHDQLAQLITFAEELGADRLELANTQYYGWALKNRSQLMPTPEQLAAAEPIVDEAMRRLKGRMQIVYVIADYPEKYPKPCTYGWGARQITVAPDGKVLPCPAAASITTLQLENVRERSLAAIWYDSGAFNAYRGQDWMSDTCRTCDRRELDFGGCRCQAFLLTGDAAATDPVCHRSPDRGVVDLILAEPRRSGFVMRSPQ</sequence>
<reference evidence="10 13" key="2">
    <citation type="submission" date="2020-08" db="EMBL/GenBank/DDBJ databases">
        <title>Sequencing the genomes of 1000 actinobacteria strains.</title>
        <authorList>
            <person name="Klenk H.-P."/>
        </authorList>
    </citation>
    <scope>NUCLEOTIDE SEQUENCE [LARGE SCALE GENOMIC DNA]</scope>
    <source>
        <strain evidence="10 13">DSM 15626</strain>
    </source>
</reference>
<evidence type="ECO:0000256" key="7">
    <source>
        <dbReference type="ARBA" id="ARBA00023014"/>
    </source>
</evidence>
<dbReference type="PIRSF" id="PIRSF037420">
    <property type="entry name" value="PQQ_syn_pqqE"/>
    <property type="match status" value="1"/>
</dbReference>
<comment type="cofactor">
    <cofactor evidence="8">
        <name>[4Fe-4S] cluster</name>
        <dbReference type="ChEBI" id="CHEBI:49883"/>
    </cofactor>
    <text evidence="8">Binds 1 [4Fe-4S] cluster. The cluster is coordinated with 3 cysteines and an exchangeable S-adenosyl-L-methionine.</text>
</comment>
<dbReference type="AlphaFoldDB" id="A0A7Y4KYA7"/>
<feature type="binding site" evidence="8">
    <location>
        <position position="31"/>
    </location>
    <ligand>
        <name>[4Fe-4S] cluster</name>
        <dbReference type="ChEBI" id="CHEBI:49883"/>
        <note>4Fe-4S-S-AdoMet</note>
    </ligand>
</feature>
<reference evidence="11 12" key="1">
    <citation type="submission" date="2020-05" db="EMBL/GenBank/DDBJ databases">
        <title>Genome sequence of Kribbella sandramycini ATCC 39419.</title>
        <authorList>
            <person name="Maclea K.S."/>
            <person name="Fair J.L."/>
        </authorList>
    </citation>
    <scope>NUCLEOTIDE SEQUENCE [LARGE SCALE GENOMIC DNA]</scope>
    <source>
        <strain evidence="11 12">ATCC 39419</strain>
    </source>
</reference>
<comment type="subunit">
    <text evidence="8">Interacts with PqqD. The interaction is necessary for activity of PqqE.</text>
</comment>
<dbReference type="Pfam" id="PF04055">
    <property type="entry name" value="Radical_SAM"/>
    <property type="match status" value="1"/>
</dbReference>
<dbReference type="Gene3D" id="3.20.20.70">
    <property type="entry name" value="Aldolase class I"/>
    <property type="match status" value="1"/>
</dbReference>
<dbReference type="InterPro" id="IPR058240">
    <property type="entry name" value="rSAM_sf"/>
</dbReference>
<evidence type="ECO:0000256" key="6">
    <source>
        <dbReference type="ARBA" id="ARBA00023004"/>
    </source>
</evidence>
<dbReference type="Pfam" id="PF13186">
    <property type="entry name" value="SPASM"/>
    <property type="match status" value="1"/>
</dbReference>
<dbReference type="InterPro" id="IPR013785">
    <property type="entry name" value="Aldolase_TIM"/>
</dbReference>
<dbReference type="GO" id="GO:0009975">
    <property type="term" value="F:cyclase activity"/>
    <property type="evidence" value="ECO:0007669"/>
    <property type="project" value="UniProtKB-UniRule"/>
</dbReference>
<dbReference type="InterPro" id="IPR023885">
    <property type="entry name" value="4Fe4S-binding_SPASM_dom"/>
</dbReference>
<dbReference type="InterPro" id="IPR011843">
    <property type="entry name" value="PQQ_synth_PqqE_bac"/>
</dbReference>
<comment type="function">
    <text evidence="8">Catalyzes the cross-linking of a glutamate residue and a tyrosine residue in the PqqA protein as part of the biosynthesis of pyrroloquinoline quinone (PQQ).</text>
</comment>
<dbReference type="GO" id="GO:0016491">
    <property type="term" value="F:oxidoreductase activity"/>
    <property type="evidence" value="ECO:0007669"/>
    <property type="project" value="UniProtKB-KW"/>
</dbReference>
<evidence type="ECO:0000256" key="1">
    <source>
        <dbReference type="ARBA" id="ARBA00022485"/>
    </source>
</evidence>
<dbReference type="Proteomes" id="UP000553957">
    <property type="component" value="Unassembled WGS sequence"/>
</dbReference>
<protein>
    <recommendedName>
        <fullName evidence="8">PqqA peptide cyclase</fullName>
        <ecNumber evidence="8">1.21.98.4</ecNumber>
    </recommendedName>
    <alternativeName>
        <fullName evidence="8">Coenzyme PQQ synthesis protein E</fullName>
    </alternativeName>
</protein>
<dbReference type="CDD" id="cd01335">
    <property type="entry name" value="Radical_SAM"/>
    <property type="match status" value="1"/>
</dbReference>
<dbReference type="GO" id="GO:0018189">
    <property type="term" value="P:pyrroloquinoline quinone biosynthetic process"/>
    <property type="evidence" value="ECO:0007669"/>
    <property type="project" value="UniProtKB-UniRule"/>
</dbReference>
<dbReference type="PANTHER" id="PTHR11228:SF7">
    <property type="entry name" value="PQQA PEPTIDE CYCLASE"/>
    <property type="match status" value="1"/>
</dbReference>
<dbReference type="SMART" id="SM00729">
    <property type="entry name" value="Elp3"/>
    <property type="match status" value="1"/>
</dbReference>
<comment type="catalytic activity">
    <reaction evidence="8">
        <text>[PQQ precursor protein] + S-adenosyl-L-methionine = E-Y cross-linked-[PQQ precursor protein] + 5'-deoxyadenosine + L-methionine + H(+)</text>
        <dbReference type="Rhea" id="RHEA:56836"/>
        <dbReference type="Rhea" id="RHEA-COMP:14800"/>
        <dbReference type="Rhea" id="RHEA-COMP:14801"/>
        <dbReference type="ChEBI" id="CHEBI:15378"/>
        <dbReference type="ChEBI" id="CHEBI:17319"/>
        <dbReference type="ChEBI" id="CHEBI:57844"/>
        <dbReference type="ChEBI" id="CHEBI:59789"/>
        <dbReference type="ChEBI" id="CHEBI:141026"/>
        <dbReference type="ChEBI" id="CHEBI:141027"/>
        <dbReference type="EC" id="1.21.98.4"/>
    </reaction>
</comment>
<dbReference type="UniPathway" id="UPA00539"/>
<name>A0A7Y4KYA7_9ACTN</name>
<keyword evidence="2 8" id="KW-0949">S-adenosyl-L-methionine</keyword>
<dbReference type="PROSITE" id="PS51918">
    <property type="entry name" value="RADICAL_SAM"/>
    <property type="match status" value="1"/>
</dbReference>
<dbReference type="GO" id="GO:0051539">
    <property type="term" value="F:4 iron, 4 sulfur cluster binding"/>
    <property type="evidence" value="ECO:0007669"/>
    <property type="project" value="UniProtKB-KW"/>
</dbReference>
<keyword evidence="3 8" id="KW-0479">Metal-binding</keyword>
<evidence type="ECO:0000256" key="2">
    <source>
        <dbReference type="ARBA" id="ARBA00022691"/>
    </source>
</evidence>
<evidence type="ECO:0000256" key="5">
    <source>
        <dbReference type="ARBA" id="ARBA00023002"/>
    </source>
</evidence>
<comment type="pathway">
    <text evidence="8">Cofactor biosynthesis; pyrroloquinoline quinone biosynthesis.</text>
</comment>
<dbReference type="PANTHER" id="PTHR11228">
    <property type="entry name" value="RADICAL SAM DOMAIN PROTEIN"/>
    <property type="match status" value="1"/>
</dbReference>
<dbReference type="NCBIfam" id="TIGR02109">
    <property type="entry name" value="PQQ_syn_pqqE"/>
    <property type="match status" value="1"/>
</dbReference>
<dbReference type="EMBL" id="JABJRC010000002">
    <property type="protein sequence ID" value="NOL40888.1"/>
    <property type="molecule type" value="Genomic_DNA"/>
</dbReference>
<dbReference type="GO" id="GO:0005506">
    <property type="term" value="F:iron ion binding"/>
    <property type="evidence" value="ECO:0007669"/>
    <property type="project" value="UniProtKB-UniRule"/>
</dbReference>
<evidence type="ECO:0000259" key="9">
    <source>
        <dbReference type="PROSITE" id="PS51918"/>
    </source>
</evidence>
<accession>A0A7Y4KYA7</accession>
<dbReference type="SUPFAM" id="SSF102114">
    <property type="entry name" value="Radical SAM enzymes"/>
    <property type="match status" value="1"/>
</dbReference>
<keyword evidence="1 8" id="KW-0004">4Fe-4S</keyword>
<keyword evidence="4 8" id="KW-0884">PQQ biosynthesis</keyword>
<dbReference type="HAMAP" id="MF_00660">
    <property type="entry name" value="PqqE"/>
    <property type="match status" value="1"/>
</dbReference>